<sequence>MGNASSLVQNFNITGDGNSFAPTADQTSSAVPTLSLQPGILNPGGLAFKLIDPTKDPTDPGALAIMTTEDLPELAITDTNNSAGALPISGMYLDSKPEKLTVVTDHALEQMRKNESAVEISRPYLSRIAVMPQSTFFTDYVVKIKGCYVGASATQASRTYVEGPYVITQSRMTTYMSIMATASNALSKWSRAVTEVLNIIPTTTPYGKTECDMRSIIKFLDQVLPEDHLARDYPEEMAETVAKINGGIRWKDELTGKATSLAINDVAAPTMATLSNTMPLAEKSETTTDSLSLINDADVDLMSCDRPISSTVWARTVEPKDYNIRVLPLEASMWLRTAALTANFVVSWKSKESDATNYIKIMTGARVINLEQTGTMTFTVDLEGKNYKTTSFDPNGKTVGLVAMQSKVPFEQWTAASMVIGATMVASEVLVAAQSSTPGASIIAKTALTYIFERETIPLADTEVNTYLFCGFVLTETPTESNYPWYDVWDATTTLTPMTTGTVTVNGSTVNEVVPTSLIGAYTPTAMSAALPNDAGVILQGRAEKLAKAIKNEDDSVADEASTYSMPIMGVLALQDAGKPTMRAKFDPVGLLKKASRAFQMFLGNPKSILDMTTPVMKDPAVWRALAQGVRDGIRNKSMGAGVKSIFDKVSATKSVQKWKQGILTQIQTLYPPSGE</sequence>
<dbReference type="InterPro" id="IPR015962">
    <property type="entry name" value="Mu1_membr_pen_domII"/>
</dbReference>
<keyword evidence="8" id="KW-0325">Glycoprotein</keyword>
<comment type="subcellular location">
    <subcellularLocation>
        <location evidence="1">Virion</location>
    </subcellularLocation>
</comment>
<keyword evidence="4" id="KW-1173">Viral penetration via permeabilization of host membrane</keyword>
<keyword evidence="7" id="KW-0946">Virion</keyword>
<organism evidence="11 12">
    <name type="scientific">Reptilian orthoreovirus</name>
    <dbReference type="NCBI Taxonomy" id="226613"/>
    <lineage>
        <taxon>Viruses</taxon>
        <taxon>Riboviria</taxon>
        <taxon>Orthornavirae</taxon>
        <taxon>Duplornaviricota</taxon>
        <taxon>Resentoviricetes</taxon>
        <taxon>Reovirales</taxon>
        <taxon>Spinareoviridae</taxon>
        <taxon>Orthoreovirus</taxon>
        <taxon>Orthoreovirus reptilis</taxon>
    </lineage>
</organism>
<evidence type="ECO:0000256" key="1">
    <source>
        <dbReference type="ARBA" id="ARBA00004328"/>
    </source>
</evidence>
<dbReference type="GO" id="GO:0046812">
    <property type="term" value="F:host cell surface binding"/>
    <property type="evidence" value="ECO:0007669"/>
    <property type="project" value="InterPro"/>
</dbReference>
<evidence type="ECO:0000256" key="3">
    <source>
        <dbReference type="ARBA" id="ARBA00022595"/>
    </source>
</evidence>
<gene>
    <name evidence="11" type="primary">M3</name>
</gene>
<dbReference type="Proteomes" id="UP000201363">
    <property type="component" value="Genome"/>
</dbReference>
<keyword evidence="6" id="KW-1152">Outer capsid protein</keyword>
<dbReference type="GO" id="GO:0140267">
    <property type="term" value="P:symbiont entry into host cell via permeabilization of host membrane"/>
    <property type="evidence" value="ECO:0007669"/>
    <property type="project" value="UniProtKB-KW"/>
</dbReference>
<evidence type="ECO:0000256" key="7">
    <source>
        <dbReference type="ARBA" id="ARBA00022844"/>
    </source>
</evidence>
<dbReference type="InterPro" id="IPR009113">
    <property type="entry name" value="Mu1/VP4"/>
</dbReference>
<name>W8PTM5_9REOV</name>
<evidence type="ECO:0000256" key="10">
    <source>
        <dbReference type="ARBA" id="ARBA00023296"/>
    </source>
</evidence>
<keyword evidence="3" id="KW-1162">Viral penetration into host cytoplasm</keyword>
<dbReference type="EMBL" id="KC852157">
    <property type="protein sequence ID" value="AHL26965.1"/>
    <property type="molecule type" value="Genomic_RNA"/>
</dbReference>
<dbReference type="Gene3D" id="2.60.120.420">
    <property type="entry name" value="Membrane penetration protein mu1, Chain B, domain 4"/>
    <property type="match status" value="1"/>
</dbReference>
<dbReference type="Gene3D" id="3.90.1370.10">
    <property type="entry name" value="Protein mu-1, chain B, domain 1"/>
    <property type="match status" value="1"/>
</dbReference>
<keyword evidence="9" id="KW-0449">Lipoprotein</keyword>
<evidence type="ECO:0000256" key="8">
    <source>
        <dbReference type="ARBA" id="ARBA00023180"/>
    </source>
</evidence>
<keyword evidence="12" id="KW-1185">Reference proteome</keyword>
<dbReference type="InterPro" id="IPR044937">
    <property type="entry name" value="Mu1_membr_pen_domIII"/>
</dbReference>
<keyword evidence="2" id="KW-0167">Capsid protein</keyword>
<evidence type="ECO:0000313" key="12">
    <source>
        <dbReference type="Proteomes" id="UP000201363"/>
    </source>
</evidence>
<accession>W8PTM5</accession>
<evidence type="ECO:0000256" key="4">
    <source>
        <dbReference type="ARBA" id="ARBA00022648"/>
    </source>
</evidence>
<dbReference type="SUPFAM" id="SSF69908">
    <property type="entry name" value="Membrane penetration protein mu1"/>
    <property type="match status" value="1"/>
</dbReference>
<evidence type="ECO:0000256" key="2">
    <source>
        <dbReference type="ARBA" id="ARBA00022561"/>
    </source>
</evidence>
<proteinExistence type="predicted"/>
<keyword evidence="10" id="KW-1160">Virus entry into host cell</keyword>
<dbReference type="Gene3D" id="1.10.2040.10">
    <property type="entry name" value="Protein mu-1, chain B, domain 2"/>
    <property type="match status" value="1"/>
</dbReference>
<dbReference type="InterPro" id="IPR015960">
    <property type="entry name" value="Mu1_membr_pen_domIV"/>
</dbReference>
<evidence type="ECO:0000256" key="5">
    <source>
        <dbReference type="ARBA" id="ARBA00022707"/>
    </source>
</evidence>
<reference evidence="11 12" key="1">
    <citation type="journal article" date="2014" name="Arch. Virol.">
        <title>Whole-genome sequencing of a green bush viper reovirus reveals a shared evolutionary history between reptilian and unusual mammalian orthoreoviruses.</title>
        <authorList>
            <person name="Banyai K."/>
            <person name="Borzak R."/>
            <person name="Ihasz K."/>
            <person name="Feher E."/>
            <person name="Dan A."/>
            <person name="Jakab F."/>
            <person name="Papp T."/>
            <person name="Hetzel U."/>
            <person name="Marschang R.E."/>
            <person name="Farkas S.L."/>
        </authorList>
    </citation>
    <scope>NUCLEOTIDE SEQUENCE [LARGE SCALE GENOMIC DNA]</scope>
    <source>
        <strain evidence="11 12">47/02</strain>
    </source>
</reference>
<keyword evidence="5" id="KW-0519">Myristate</keyword>
<protein>
    <submittedName>
        <fullName evidence="11">MuB</fullName>
    </submittedName>
</protein>
<dbReference type="InterPro" id="IPR015961">
    <property type="entry name" value="Mu1_membr_pen_domI"/>
</dbReference>
<dbReference type="Gene3D" id="1.10.2050.10">
    <property type="entry name" value="Protein mu-1, chain B, domain 3"/>
    <property type="match status" value="1"/>
</dbReference>
<dbReference type="InterPro" id="IPR036256">
    <property type="entry name" value="Mu1/VP4_sf"/>
</dbReference>
<dbReference type="GO" id="GO:0039624">
    <property type="term" value="C:viral outer capsid"/>
    <property type="evidence" value="ECO:0007669"/>
    <property type="project" value="UniProtKB-KW"/>
</dbReference>
<evidence type="ECO:0000256" key="6">
    <source>
        <dbReference type="ARBA" id="ARBA00022770"/>
    </source>
</evidence>
<evidence type="ECO:0000256" key="9">
    <source>
        <dbReference type="ARBA" id="ARBA00023288"/>
    </source>
</evidence>
<dbReference type="OrthoDB" id="2377at10239"/>
<dbReference type="Pfam" id="PF05993">
    <property type="entry name" value="Reovirus_M2"/>
    <property type="match status" value="1"/>
</dbReference>
<evidence type="ECO:0000313" key="11">
    <source>
        <dbReference type="EMBL" id="AHL26965.1"/>
    </source>
</evidence>